<feature type="domain" description="ArnT-like N-terminal" evidence="10">
    <location>
        <begin position="77"/>
        <end position="186"/>
    </location>
</feature>
<evidence type="ECO:0000259" key="10">
    <source>
        <dbReference type="Pfam" id="PF02366"/>
    </source>
</evidence>
<dbReference type="RefSeq" id="WP_160819536.1">
    <property type="nucleotide sequence ID" value="NZ_JBHSXE010000001.1"/>
</dbReference>
<protein>
    <submittedName>
        <fullName evidence="11">Phospholipid carrier-dependent glycosyltransferase</fullName>
    </submittedName>
</protein>
<evidence type="ECO:0000313" key="12">
    <source>
        <dbReference type="Proteomes" id="UP001596380"/>
    </source>
</evidence>
<feature type="compositionally biased region" description="Low complexity" evidence="8">
    <location>
        <begin position="474"/>
        <end position="484"/>
    </location>
</feature>
<keyword evidence="6 9" id="KW-1133">Transmembrane helix</keyword>
<evidence type="ECO:0000256" key="5">
    <source>
        <dbReference type="ARBA" id="ARBA00022692"/>
    </source>
</evidence>
<dbReference type="InterPro" id="IPR003342">
    <property type="entry name" value="ArnT-like_N"/>
</dbReference>
<dbReference type="PANTHER" id="PTHR33908">
    <property type="entry name" value="MANNOSYLTRANSFERASE YKCB-RELATED"/>
    <property type="match status" value="1"/>
</dbReference>
<feature type="transmembrane region" description="Helical" evidence="9">
    <location>
        <begin position="388"/>
        <end position="410"/>
    </location>
</feature>
<feature type="transmembrane region" description="Helical" evidence="9">
    <location>
        <begin position="72"/>
        <end position="93"/>
    </location>
</feature>
<feature type="transmembrane region" description="Helical" evidence="9">
    <location>
        <begin position="155"/>
        <end position="183"/>
    </location>
</feature>
<feature type="transmembrane region" description="Helical" evidence="9">
    <location>
        <begin position="123"/>
        <end position="143"/>
    </location>
</feature>
<evidence type="ECO:0000256" key="3">
    <source>
        <dbReference type="ARBA" id="ARBA00022676"/>
    </source>
</evidence>
<keyword evidence="2" id="KW-1003">Cell membrane</keyword>
<dbReference type="EMBL" id="JBHSXS010000059">
    <property type="protein sequence ID" value="MFC6886771.1"/>
    <property type="molecule type" value="Genomic_DNA"/>
</dbReference>
<sequence>MAVAVARHAPFAVAVLGGAWLRWTAQRGYPKGLWFTGDSYFYIGYALSPYPSPSKTLGYPFLLRLMEPLHSLGSVTALQHLMGLGVAVMFYAVLCRAGLPAWAAAAVNVPVLYDAYQIELEHLLMSEALFTFLVAAALTLLLWRVRDPRAGPPWWAALAAGLVLGYAVLVRSAGAPLIPVLLLCLLVRRRGWRPALAFGAAAAVPLVAYAMWFHSERGTYALTTSDGIYLWGRTAGFADCARIRPPSHEEALCLPPALKAERDAPGHLIWRSEIPPHVLYASVVDPEANTALRDFAVRAILAQPGDYLRAVGDGLGMAFGTHREPHPTENTEALYHFPRSPQFFPGGRSWGGGHGTALSDAMRYGRTDTPSEVVRPHADRMIDYQRHAYLPGPALGALFALGAAGIAVAVRRRRAVLMAWGSAATLLVFPIASADFDYRYVVPSAPFACLAFGLALSSGWAAWERRREGRRVSRSSGSPGSLPRGTDRATAP</sequence>
<name>A0ABW2CYB6_9ACTN</name>
<evidence type="ECO:0000313" key="11">
    <source>
        <dbReference type="EMBL" id="MFC6886771.1"/>
    </source>
</evidence>
<accession>A0ABW2CYB6</accession>
<evidence type="ECO:0000256" key="8">
    <source>
        <dbReference type="SAM" id="MobiDB-lite"/>
    </source>
</evidence>
<dbReference type="Pfam" id="PF02366">
    <property type="entry name" value="PMT"/>
    <property type="match status" value="1"/>
</dbReference>
<evidence type="ECO:0000256" key="9">
    <source>
        <dbReference type="SAM" id="Phobius"/>
    </source>
</evidence>
<feature type="transmembrane region" description="Helical" evidence="9">
    <location>
        <begin position="195"/>
        <end position="213"/>
    </location>
</feature>
<evidence type="ECO:0000256" key="6">
    <source>
        <dbReference type="ARBA" id="ARBA00022989"/>
    </source>
</evidence>
<comment type="subcellular location">
    <subcellularLocation>
        <location evidence="1">Cell membrane</location>
        <topology evidence="1">Multi-pass membrane protein</topology>
    </subcellularLocation>
</comment>
<keyword evidence="4" id="KW-0808">Transferase</keyword>
<feature type="transmembrane region" description="Helical" evidence="9">
    <location>
        <begin position="440"/>
        <end position="463"/>
    </location>
</feature>
<gene>
    <name evidence="11" type="ORF">ACFQKB_43900</name>
</gene>
<evidence type="ECO:0000256" key="7">
    <source>
        <dbReference type="ARBA" id="ARBA00023136"/>
    </source>
</evidence>
<dbReference type="PANTHER" id="PTHR33908:SF11">
    <property type="entry name" value="MEMBRANE PROTEIN"/>
    <property type="match status" value="1"/>
</dbReference>
<keyword evidence="5 9" id="KW-0812">Transmembrane</keyword>
<feature type="region of interest" description="Disordered" evidence="8">
    <location>
        <begin position="471"/>
        <end position="492"/>
    </location>
</feature>
<evidence type="ECO:0000256" key="4">
    <source>
        <dbReference type="ARBA" id="ARBA00022679"/>
    </source>
</evidence>
<dbReference type="InterPro" id="IPR050297">
    <property type="entry name" value="LipidA_mod_glycosyltrf_83"/>
</dbReference>
<proteinExistence type="predicted"/>
<comment type="caution">
    <text evidence="11">The sequence shown here is derived from an EMBL/GenBank/DDBJ whole genome shotgun (WGS) entry which is preliminary data.</text>
</comment>
<dbReference type="Proteomes" id="UP001596380">
    <property type="component" value="Unassembled WGS sequence"/>
</dbReference>
<feature type="transmembrane region" description="Helical" evidence="9">
    <location>
        <begin position="417"/>
        <end position="434"/>
    </location>
</feature>
<organism evidence="11 12">
    <name type="scientific">Actinomadura yumaensis</name>
    <dbReference type="NCBI Taxonomy" id="111807"/>
    <lineage>
        <taxon>Bacteria</taxon>
        <taxon>Bacillati</taxon>
        <taxon>Actinomycetota</taxon>
        <taxon>Actinomycetes</taxon>
        <taxon>Streptosporangiales</taxon>
        <taxon>Thermomonosporaceae</taxon>
        <taxon>Actinomadura</taxon>
    </lineage>
</organism>
<evidence type="ECO:0000256" key="1">
    <source>
        <dbReference type="ARBA" id="ARBA00004651"/>
    </source>
</evidence>
<keyword evidence="12" id="KW-1185">Reference proteome</keyword>
<keyword evidence="7 9" id="KW-0472">Membrane</keyword>
<reference evidence="12" key="1">
    <citation type="journal article" date="2019" name="Int. J. Syst. Evol. Microbiol.">
        <title>The Global Catalogue of Microorganisms (GCM) 10K type strain sequencing project: providing services to taxonomists for standard genome sequencing and annotation.</title>
        <authorList>
            <consortium name="The Broad Institute Genomics Platform"/>
            <consortium name="The Broad Institute Genome Sequencing Center for Infectious Disease"/>
            <person name="Wu L."/>
            <person name="Ma J."/>
        </authorList>
    </citation>
    <scope>NUCLEOTIDE SEQUENCE [LARGE SCALE GENOMIC DNA]</scope>
    <source>
        <strain evidence="12">JCM 3369</strain>
    </source>
</reference>
<evidence type="ECO:0000256" key="2">
    <source>
        <dbReference type="ARBA" id="ARBA00022475"/>
    </source>
</evidence>
<keyword evidence="3" id="KW-0328">Glycosyltransferase</keyword>